<feature type="domain" description="PRD" evidence="7">
    <location>
        <begin position="463"/>
        <end position="566"/>
    </location>
</feature>
<dbReference type="Gene3D" id="3.40.50.510">
    <property type="entry name" value="Phosphotransferase system, mannose-type IIA component"/>
    <property type="match status" value="1"/>
</dbReference>
<accession>A0ABT1SMD2</accession>
<organism evidence="8 9">
    <name type="scientific">Massilicoli timonensis</name>
    <dbReference type="NCBI Taxonomy" id="2015901"/>
    <lineage>
        <taxon>Bacteria</taxon>
        <taxon>Bacillati</taxon>
        <taxon>Bacillota</taxon>
        <taxon>Erysipelotrichia</taxon>
        <taxon>Erysipelotrichales</taxon>
        <taxon>Erysipelotrichaceae</taxon>
        <taxon>Massilicoli</taxon>
    </lineage>
</organism>
<evidence type="ECO:0000256" key="4">
    <source>
        <dbReference type="ARBA" id="ARBA00023125"/>
    </source>
</evidence>
<dbReference type="SUPFAM" id="SSF52540">
    <property type="entry name" value="P-loop containing nucleoside triphosphate hydrolases"/>
    <property type="match status" value="1"/>
</dbReference>
<dbReference type="Proteomes" id="UP001524435">
    <property type="component" value="Unassembled WGS sequence"/>
</dbReference>
<dbReference type="SUPFAM" id="SSF53062">
    <property type="entry name" value="PTS system fructose IIA component-like"/>
    <property type="match status" value="1"/>
</dbReference>
<evidence type="ECO:0000259" key="7">
    <source>
        <dbReference type="PROSITE" id="PS51372"/>
    </source>
</evidence>
<dbReference type="InterPro" id="IPR002078">
    <property type="entry name" value="Sigma_54_int"/>
</dbReference>
<keyword evidence="2" id="KW-0547">Nucleotide-binding</keyword>
<dbReference type="InterPro" id="IPR036662">
    <property type="entry name" value="PTS_EIIA_man-typ_sf"/>
</dbReference>
<dbReference type="PROSITE" id="PS00676">
    <property type="entry name" value="SIGMA54_INTERACT_2"/>
    <property type="match status" value="1"/>
</dbReference>
<dbReference type="InterPro" id="IPR025943">
    <property type="entry name" value="Sigma_54_int_dom_ATP-bd_2"/>
</dbReference>
<dbReference type="Gene3D" id="3.40.50.300">
    <property type="entry name" value="P-loop containing nucleotide triphosphate hydrolases"/>
    <property type="match status" value="1"/>
</dbReference>
<dbReference type="Gene3D" id="1.10.1790.10">
    <property type="entry name" value="PRD domain"/>
    <property type="match status" value="2"/>
</dbReference>
<dbReference type="InterPro" id="IPR036634">
    <property type="entry name" value="PRD_sf"/>
</dbReference>
<dbReference type="InterPro" id="IPR011991">
    <property type="entry name" value="ArsR-like_HTH"/>
</dbReference>
<dbReference type="PROSITE" id="PS51372">
    <property type="entry name" value="PRD_2"/>
    <property type="match status" value="2"/>
</dbReference>
<evidence type="ECO:0000313" key="9">
    <source>
        <dbReference type="Proteomes" id="UP001524435"/>
    </source>
</evidence>
<reference evidence="8 9" key="1">
    <citation type="submission" date="2022-06" db="EMBL/GenBank/DDBJ databases">
        <title>Isolation of gut microbiota from human fecal samples.</title>
        <authorList>
            <person name="Pamer E.G."/>
            <person name="Barat B."/>
            <person name="Waligurski E."/>
            <person name="Medina S."/>
            <person name="Paddock L."/>
            <person name="Mostad J."/>
        </authorList>
    </citation>
    <scope>NUCLEOTIDE SEQUENCE [LARGE SCALE GENOMIC DNA]</scope>
    <source>
        <strain evidence="8 9">DFI.6.1</strain>
    </source>
</reference>
<feature type="domain" description="Sigma-54 factor interaction" evidence="5">
    <location>
        <begin position="107"/>
        <end position="340"/>
    </location>
</feature>
<dbReference type="SMART" id="SM00382">
    <property type="entry name" value="AAA"/>
    <property type="match status" value="1"/>
</dbReference>
<dbReference type="InterPro" id="IPR003593">
    <property type="entry name" value="AAA+_ATPase"/>
</dbReference>
<dbReference type="InterPro" id="IPR027417">
    <property type="entry name" value="P-loop_NTPase"/>
</dbReference>
<dbReference type="RefSeq" id="WP_256198169.1">
    <property type="nucleotide sequence ID" value="NZ_CALVCM010000043.1"/>
</dbReference>
<evidence type="ECO:0000256" key="1">
    <source>
        <dbReference type="ARBA" id="ARBA00022679"/>
    </source>
</evidence>
<name>A0ABT1SMD2_9FIRM</name>
<dbReference type="InterPro" id="IPR011608">
    <property type="entry name" value="PRD"/>
</dbReference>
<evidence type="ECO:0000259" key="5">
    <source>
        <dbReference type="PROSITE" id="PS50045"/>
    </source>
</evidence>
<feature type="domain" description="PTS EIIA type-4" evidence="6">
    <location>
        <begin position="567"/>
        <end position="695"/>
    </location>
</feature>
<keyword evidence="9" id="KW-1185">Reference proteome</keyword>
<sequence length="920" mass="104292">MLRKSRIADELRKQCESIKVKDIANGVEGCSAAQIAKRLNLDRANVSKELNRLLEEKRVVKVTGRPVYYFDVQVLESLLFIHIQTYEVATLKTFLQETNKEDDFMHIIGSEGSLKTVIQKAKAAMIYPPFGLHTLLIGPTGSGKTMFAEIMYRYAKSHGVLEQDAEFIVFNCAEYADNPQLLLAQLFGYAKGAYTGAMKESFGLVGKANGGILFLDEIHRLPAEGQEMLFMVLDKGCYRRLGEDTLRKVNLLMIGATTENVDSALLQTFLRRIPMTITLPSLQERPLKERLELIEKFFRQEYGQVQLPIYVKRKIMDALLAYACAGNIGQLKADIRLICARGFLECIANGENRIKITTSLLPEQLYNGLFNTQRHEEIASILDLKQEEYLVFDKEAMIEAFDHQDQEDVYEIIDRQYELYEKQGCSDEEINRQIKRYIEDYIAHLLDRMVKNGDGGNEELFKIVHPSVYKAVETAISLAESKLNKKLPKNIYIALALHVSAIMENKLRHPLKQSAYHIALEHPNEFQVAKSMKHFLQSELDIELPQQETIFLTMFLLMENHELENKKIGLLVLAHGNGVARNMVDAANTLMRSTHAHALDMPLKQNVEAFLTIVTEKVVQINEGKGVLLLVDMGSLLSFGEIIEEKTGIKVKTIDMVSTPFVLEASRKTMLPEQTLDQVYEEMKTYIPYIGRTYAKDIKQKMDHDLVIITTCITGEGAAIKLGELIRSAVALIDEYHIEILSCNADSFSSLPLEGKRVLAVVGAIDLPIPDTTYISNDRLILGDGLTTLSHLIINVTGAENVKPQLPNFVINNLLTDSLVFLDPMKANDAITKSFQIINNMMEIMDYNRILIGYLLHLGCMIERIIQKQAMAYSEEEKRIKADEKRYRIIRTAMEIIESTFNITVPDGEVCYIMDIFDTD</sequence>
<dbReference type="Pfam" id="PF00158">
    <property type="entry name" value="Sigma54_activat"/>
    <property type="match status" value="1"/>
</dbReference>
<dbReference type="InterPro" id="IPR004701">
    <property type="entry name" value="PTS_EIIA_man-typ"/>
</dbReference>
<evidence type="ECO:0000313" key="8">
    <source>
        <dbReference type="EMBL" id="MCQ5122302.1"/>
    </source>
</evidence>
<dbReference type="Pfam" id="PF00874">
    <property type="entry name" value="PRD"/>
    <property type="match status" value="2"/>
</dbReference>
<keyword evidence="4" id="KW-0238">DNA-binding</keyword>
<keyword evidence="3" id="KW-0067">ATP-binding</keyword>
<evidence type="ECO:0000259" key="6">
    <source>
        <dbReference type="PROSITE" id="PS51096"/>
    </source>
</evidence>
<dbReference type="InterPro" id="IPR036390">
    <property type="entry name" value="WH_DNA-bd_sf"/>
</dbReference>
<dbReference type="CDD" id="cd00009">
    <property type="entry name" value="AAA"/>
    <property type="match status" value="1"/>
</dbReference>
<evidence type="ECO:0000256" key="2">
    <source>
        <dbReference type="ARBA" id="ARBA00022741"/>
    </source>
</evidence>
<dbReference type="SUPFAM" id="SSF63520">
    <property type="entry name" value="PTS-regulatory domain, PRD"/>
    <property type="match status" value="2"/>
</dbReference>
<feature type="domain" description="PRD" evidence="7">
    <location>
        <begin position="822"/>
        <end position="920"/>
    </location>
</feature>
<proteinExistence type="predicted"/>
<dbReference type="PROSITE" id="PS50045">
    <property type="entry name" value="SIGMA54_INTERACT_4"/>
    <property type="match status" value="1"/>
</dbReference>
<keyword evidence="1" id="KW-0808">Transferase</keyword>
<gene>
    <name evidence="8" type="ORF">NE663_08530</name>
</gene>
<evidence type="ECO:0000256" key="3">
    <source>
        <dbReference type="ARBA" id="ARBA00022840"/>
    </source>
</evidence>
<comment type="caution">
    <text evidence="8">The sequence shown here is derived from an EMBL/GenBank/DDBJ whole genome shotgun (WGS) entry which is preliminary data.</text>
</comment>
<dbReference type="PANTHER" id="PTHR32071">
    <property type="entry name" value="TRANSCRIPTIONAL REGULATORY PROTEIN"/>
    <property type="match status" value="1"/>
</dbReference>
<protein>
    <submittedName>
        <fullName evidence="8">Sigma 54-interacting transcriptional regulator</fullName>
    </submittedName>
</protein>
<dbReference type="SUPFAM" id="SSF46785">
    <property type="entry name" value="Winged helix' DNA-binding domain"/>
    <property type="match status" value="1"/>
</dbReference>
<dbReference type="PANTHER" id="PTHR32071:SF38">
    <property type="entry name" value="PSP OPERON TRANSCRIPTIONAL ACTIVATOR"/>
    <property type="match status" value="1"/>
</dbReference>
<dbReference type="EMBL" id="JANGCH010000012">
    <property type="protein sequence ID" value="MCQ5122302.1"/>
    <property type="molecule type" value="Genomic_DNA"/>
</dbReference>
<dbReference type="CDD" id="cd00090">
    <property type="entry name" value="HTH_ARSR"/>
    <property type="match status" value="1"/>
</dbReference>
<dbReference type="PROSITE" id="PS51096">
    <property type="entry name" value="PTS_EIIA_TYPE_4"/>
    <property type="match status" value="1"/>
</dbReference>
<dbReference type="Pfam" id="PF03610">
    <property type="entry name" value="EIIA-man"/>
    <property type="match status" value="1"/>
</dbReference>